<dbReference type="eggNOG" id="ENOG502SZ1G">
    <property type="taxonomic scope" value="Eukaryota"/>
</dbReference>
<protein>
    <submittedName>
        <fullName evidence="1">Uncharacterized protein</fullName>
    </submittedName>
</protein>
<dbReference type="PaxDb" id="44689-DDB0204038"/>
<dbReference type="SUPFAM" id="SSF52540">
    <property type="entry name" value="P-loop containing nucleoside triphosphate hydrolases"/>
    <property type="match status" value="1"/>
</dbReference>
<accession>Q54UD6</accession>
<comment type="caution">
    <text evidence="1">The sequence shown here is derived from an EMBL/GenBank/DDBJ whole genome shotgun (WGS) entry which is preliminary data.</text>
</comment>
<dbReference type="Gene3D" id="2.20.110.10">
    <property type="entry name" value="Histone H3 K4-specific methyltransferase SET7/9 N-terminal domain"/>
    <property type="match status" value="1"/>
</dbReference>
<dbReference type="Proteomes" id="UP000002195">
    <property type="component" value="Unassembled WGS sequence"/>
</dbReference>
<dbReference type="dictyBase" id="DDB_G0281141"/>
<dbReference type="VEuPathDB" id="AmoebaDB:DDB_G0281141"/>
<dbReference type="PANTHER" id="PTHR47825:SF1">
    <property type="entry name" value="G DOMAIN-CONTAINING PROTEIN-RELATED"/>
    <property type="match status" value="1"/>
</dbReference>
<dbReference type="AlphaFoldDB" id="Q54UD6"/>
<dbReference type="Gene3D" id="2.60.120.200">
    <property type="match status" value="1"/>
</dbReference>
<dbReference type="InterPro" id="IPR056573">
    <property type="entry name" value="Lectin_L-type_dom"/>
</dbReference>
<dbReference type="RefSeq" id="XP_640840.1">
    <property type="nucleotide sequence ID" value="XM_635748.1"/>
</dbReference>
<gene>
    <name evidence="1" type="ORF">DDB_G0281141</name>
</gene>
<dbReference type="PANTHER" id="PTHR47825">
    <property type="entry name" value="AAA_23 DOMAIN-CONTAINING PROTEIN"/>
    <property type="match status" value="1"/>
</dbReference>
<dbReference type="Pfam" id="PF18483">
    <property type="entry name" value="Lectin_L-type_dom"/>
    <property type="match status" value="1"/>
</dbReference>
<dbReference type="EMBL" id="AAFI02000040">
    <property type="protein sequence ID" value="EAL66867.1"/>
    <property type="molecule type" value="Genomic_DNA"/>
</dbReference>
<keyword evidence="2" id="KW-1185">Reference proteome</keyword>
<dbReference type="InterPro" id="IPR013320">
    <property type="entry name" value="ConA-like_dom_sf"/>
</dbReference>
<sequence>MSLVLPIPAGVNTLLITENDLGRGFNIENGENAKKGQVFICEKEKIKSTFPSTDSNNLSLIRDNESLKAALDVGGELSLSYGLISGKVMGNYIDTNTSSNERMTFLYTRRIVHKIVELDYKSEVAEDISKITTIDALRSFYGLYYISKIEYGAILDLKITLESSDKKKMENIKGELSGSVTIGALSLSVKGHIDKEDSSSTSRLKVTSSVLLGGSVLIDKTDVKNFDEAMDVINKFKVDPERLVPVRMEVSKIPPRVTPILSIDPLTLNHYENKLKSVGSFYWEFQQMILQLDAFKKLISPFLGDDEMAIYIKELVSDVSYQITSLEVTKDSIIKFIQGTMTNILNSDIPCSEASVSQNKVNAQQMIGSVVTETEFGRWIGPTVTDKKLPTYKGTYKYKDGSKYEGFCLNGKRHGKGILKYQDGNIDQIKTIEGVWENDNKVEEINDTKSLIIWKDRSKKIKISESLTFSNLSNSNQNIFNYYVNVDLIQDKKFKEFFKESRNSLSDRQRYNYLLFGLIGSGKTTAIELFINILSGQINDPKQLRSTTLEQARKQGQSKTKSVCHYNIEYYSENTWMFGITLVDTPGLIYSGDTNKDYHYVNSIILTLGLERVDGIVNVMNGSLTRKSNESLNVLSTLLSILPNESIDCFSTIIPFCNDQNLATQIRNETNNSIKEKPAFFMDNPWSQHSLNKFKESDEVDTPGIIKLLGVNTANNNADDELQKKMIEKSNVFLDFFIDRIRIKSSFKVLPKPFLFNIKNTKVNGDAFFEDRDGKKIINNEANESTKFVLTDEVALKVGSVFSVVKLSLETNLLIKFEFQISKTSNTGADGFAFVIQSNSNDAIGGCGGSIGYSTIPKKDGAVAIEFDTHKNDENNLGDPNNNHISIQKCEENRTLSSFHRYSLACADPSFTMKDGLAHKVDIQFNQKNTTLSVTLDSVKLINDTHVPDLIGLKQAYIGFTASTGSSYSKHSILICEVFKQE</sequence>
<dbReference type="InterPro" id="IPR027417">
    <property type="entry name" value="P-loop_NTPase"/>
</dbReference>
<dbReference type="Gene3D" id="3.40.50.300">
    <property type="entry name" value="P-loop containing nucleotide triphosphate hydrolases"/>
    <property type="match status" value="1"/>
</dbReference>
<dbReference type="SUPFAM" id="SSF82185">
    <property type="entry name" value="Histone H3 K4-specific methyltransferase SET7/9 N-terminal domain"/>
    <property type="match status" value="1"/>
</dbReference>
<dbReference type="GeneID" id="8622896"/>
<dbReference type="CDD" id="cd01951">
    <property type="entry name" value="lectin_L-type"/>
    <property type="match status" value="1"/>
</dbReference>
<evidence type="ECO:0000313" key="2">
    <source>
        <dbReference type="Proteomes" id="UP000002195"/>
    </source>
</evidence>
<dbReference type="KEGG" id="ddi:DDB_G0281141"/>
<dbReference type="FunCoup" id="Q54UD6">
    <property type="interactions" value="877"/>
</dbReference>
<proteinExistence type="predicted"/>
<name>Q54UD6_DICDI</name>
<dbReference type="HOGENOM" id="CLU_303372_0_0_1"/>
<dbReference type="InParanoid" id="Q54UD6"/>
<dbReference type="OMA" id="NPWSQHS"/>
<dbReference type="SMR" id="Q54UD6"/>
<evidence type="ECO:0000313" key="1">
    <source>
        <dbReference type="EMBL" id="EAL66867.1"/>
    </source>
</evidence>
<reference evidence="1 2" key="1">
    <citation type="journal article" date="2005" name="Nature">
        <title>The genome of the social amoeba Dictyostelium discoideum.</title>
        <authorList>
            <consortium name="The Dictyostelium discoideum Sequencing Consortium"/>
            <person name="Eichinger L."/>
            <person name="Pachebat J.A."/>
            <person name="Glockner G."/>
            <person name="Rajandream M.A."/>
            <person name="Sucgang R."/>
            <person name="Berriman M."/>
            <person name="Song J."/>
            <person name="Olsen R."/>
            <person name="Szafranski K."/>
            <person name="Xu Q."/>
            <person name="Tunggal B."/>
            <person name="Kummerfeld S."/>
            <person name="Madera M."/>
            <person name="Konfortov B.A."/>
            <person name="Rivero F."/>
            <person name="Bankier A.T."/>
            <person name="Lehmann R."/>
            <person name="Hamlin N."/>
            <person name="Davies R."/>
            <person name="Gaudet P."/>
            <person name="Fey P."/>
            <person name="Pilcher K."/>
            <person name="Chen G."/>
            <person name="Saunders D."/>
            <person name="Sodergren E."/>
            <person name="Davis P."/>
            <person name="Kerhornou A."/>
            <person name="Nie X."/>
            <person name="Hall N."/>
            <person name="Anjard C."/>
            <person name="Hemphill L."/>
            <person name="Bason N."/>
            <person name="Farbrother P."/>
            <person name="Desany B."/>
            <person name="Just E."/>
            <person name="Morio T."/>
            <person name="Rost R."/>
            <person name="Churcher C."/>
            <person name="Cooper J."/>
            <person name="Haydock S."/>
            <person name="van Driessche N."/>
            <person name="Cronin A."/>
            <person name="Goodhead I."/>
            <person name="Muzny D."/>
            <person name="Mourier T."/>
            <person name="Pain A."/>
            <person name="Lu M."/>
            <person name="Harper D."/>
            <person name="Lindsay R."/>
            <person name="Hauser H."/>
            <person name="James K."/>
            <person name="Quiles M."/>
            <person name="Madan Babu M."/>
            <person name="Saito T."/>
            <person name="Buchrieser C."/>
            <person name="Wardroper A."/>
            <person name="Felder M."/>
            <person name="Thangavelu M."/>
            <person name="Johnson D."/>
            <person name="Knights A."/>
            <person name="Loulseged H."/>
            <person name="Mungall K."/>
            <person name="Oliver K."/>
            <person name="Price C."/>
            <person name="Quail M.A."/>
            <person name="Urushihara H."/>
            <person name="Hernandez J."/>
            <person name="Rabbinowitsch E."/>
            <person name="Steffen D."/>
            <person name="Sanders M."/>
            <person name="Ma J."/>
            <person name="Kohara Y."/>
            <person name="Sharp S."/>
            <person name="Simmonds M."/>
            <person name="Spiegler S."/>
            <person name="Tivey A."/>
            <person name="Sugano S."/>
            <person name="White B."/>
            <person name="Walker D."/>
            <person name="Woodward J."/>
            <person name="Winckler T."/>
            <person name="Tanaka Y."/>
            <person name="Shaulsky G."/>
            <person name="Schleicher M."/>
            <person name="Weinstock G."/>
            <person name="Rosenthal A."/>
            <person name="Cox E.C."/>
            <person name="Chisholm R.L."/>
            <person name="Gibbs R."/>
            <person name="Loomis W.F."/>
            <person name="Platzer M."/>
            <person name="Kay R.R."/>
            <person name="Williams J."/>
            <person name="Dear P.H."/>
            <person name="Noegel A.A."/>
            <person name="Barrell B."/>
            <person name="Kuspa A."/>
        </authorList>
    </citation>
    <scope>NUCLEOTIDE SEQUENCE [LARGE SCALE GENOMIC DNA]</scope>
    <source>
        <strain evidence="1 2">AX4</strain>
    </source>
</reference>
<dbReference type="SUPFAM" id="SSF49899">
    <property type="entry name" value="Concanavalin A-like lectins/glucanases"/>
    <property type="match status" value="1"/>
</dbReference>
<organism evidence="1 2">
    <name type="scientific">Dictyostelium discoideum</name>
    <name type="common">Social amoeba</name>
    <dbReference type="NCBI Taxonomy" id="44689"/>
    <lineage>
        <taxon>Eukaryota</taxon>
        <taxon>Amoebozoa</taxon>
        <taxon>Evosea</taxon>
        <taxon>Eumycetozoa</taxon>
        <taxon>Dictyostelia</taxon>
        <taxon>Dictyosteliales</taxon>
        <taxon>Dictyosteliaceae</taxon>
        <taxon>Dictyostelium</taxon>
    </lineage>
</organism>
<dbReference type="CDD" id="cd00882">
    <property type="entry name" value="Ras_like_GTPase"/>
    <property type="match status" value="1"/>
</dbReference>
<dbReference type="GlyGen" id="Q54UD6">
    <property type="glycosylation" value="1 site"/>
</dbReference>